<dbReference type="NCBIfam" id="TIGR04183">
    <property type="entry name" value="Por_Secre_tail"/>
    <property type="match status" value="1"/>
</dbReference>
<dbReference type="RefSeq" id="WP_380205090.1">
    <property type="nucleotide sequence ID" value="NZ_JBHTEK010000001.1"/>
</dbReference>
<feature type="domain" description="Secretion system C-terminal sorting" evidence="1">
    <location>
        <begin position="572"/>
        <end position="649"/>
    </location>
</feature>
<comment type="caution">
    <text evidence="2">The sequence shown here is derived from an EMBL/GenBank/DDBJ whole genome shotgun (WGS) entry which is preliminary data.</text>
</comment>
<accession>A0ABW2U7X8</accession>
<evidence type="ECO:0000259" key="1">
    <source>
        <dbReference type="Pfam" id="PF18962"/>
    </source>
</evidence>
<dbReference type="Pfam" id="PF18962">
    <property type="entry name" value="Por_Secre_tail"/>
    <property type="match status" value="1"/>
</dbReference>
<dbReference type="Proteomes" id="UP001596513">
    <property type="component" value="Unassembled WGS sequence"/>
</dbReference>
<reference evidence="3" key="1">
    <citation type="journal article" date="2019" name="Int. J. Syst. Evol. Microbiol.">
        <title>The Global Catalogue of Microorganisms (GCM) 10K type strain sequencing project: providing services to taxonomists for standard genome sequencing and annotation.</title>
        <authorList>
            <consortium name="The Broad Institute Genomics Platform"/>
            <consortium name="The Broad Institute Genome Sequencing Center for Infectious Disease"/>
            <person name="Wu L."/>
            <person name="Ma J."/>
        </authorList>
    </citation>
    <scope>NUCLEOTIDE SEQUENCE [LARGE SCALE GENOMIC DNA]</scope>
    <source>
        <strain evidence="3">JCM 19635</strain>
    </source>
</reference>
<proteinExistence type="predicted"/>
<dbReference type="EMBL" id="JBHTEK010000001">
    <property type="protein sequence ID" value="MFC7669598.1"/>
    <property type="molecule type" value="Genomic_DNA"/>
</dbReference>
<sequence length="652" mass="67284">MAITQPTCTAAGSLVVNTTGLGTGTFTLRGPSPSTAVVTAPYTNLASGTYSLIFTSSNGCVSAPYPIVINPAPSPSTITSANVTVTQPTCTAGGSIVLNTTGLGTGTFTVRGPSPSTAVLTAPYTNLAAGIYSITFTNADGCVSAPYPVTINHAPSTLATPTVLPASQPNCYHSTGSVEIHNVVIGVTYTLTGCGITQSLTPTQPGGAGTPIYHNVFENLPPCTYSVVATKAGSCQSAAASVTINHAPSTLATPTVLPASQPNCYHSTGSVEIHNVVIGVTYTLTGCGITQSLTPTQPGGAGTPIYHNVFENLPPCTYSVVATKAGSCQSAPASVTINAVPAVPTVYTLGGGSCVGNYASALTLSDTDYHVNYQLQRDVNGTWTPVTTMAGTGGSISFGVQPAGTYRVVATSTTAGYCYTTTNSVTVIVCAPIEGCTLGYWKNHTDRWCSTYRTGTPYGSVFTSAPAELKYLTLQEALNLGGGGIYNLARQSVAALLNACSDQVNYNARYEGHISVLQYDVNHAFETGTAGSLASTLDGYNNEGCPLGGTRATTAPNATLGSAPLAERAMDIYPNPFTHQASIEFTLSKSEHYSVQVLDMSGRLVTRVATGVAEAGTPNRFQVSSSNMAEGIYMVRLVTDSSIQTKRLILRK</sequence>
<name>A0ABW2U7X8_9BACT</name>
<gene>
    <name evidence="2" type="ORF">ACFQT0_21190</name>
</gene>
<evidence type="ECO:0000313" key="2">
    <source>
        <dbReference type="EMBL" id="MFC7669598.1"/>
    </source>
</evidence>
<keyword evidence="3" id="KW-1185">Reference proteome</keyword>
<protein>
    <submittedName>
        <fullName evidence="2">T9SS type A sorting domain-containing protein</fullName>
    </submittedName>
</protein>
<evidence type="ECO:0000313" key="3">
    <source>
        <dbReference type="Proteomes" id="UP001596513"/>
    </source>
</evidence>
<dbReference type="InterPro" id="IPR026444">
    <property type="entry name" value="Secre_tail"/>
</dbReference>
<organism evidence="2 3">
    <name type="scientific">Hymenobacter humi</name>
    <dbReference type="NCBI Taxonomy" id="1411620"/>
    <lineage>
        <taxon>Bacteria</taxon>
        <taxon>Pseudomonadati</taxon>
        <taxon>Bacteroidota</taxon>
        <taxon>Cytophagia</taxon>
        <taxon>Cytophagales</taxon>
        <taxon>Hymenobacteraceae</taxon>
        <taxon>Hymenobacter</taxon>
    </lineage>
</organism>